<organism evidence="1 2">
    <name type="scientific">Virgisporangium ochraceum</name>
    <dbReference type="NCBI Taxonomy" id="65505"/>
    <lineage>
        <taxon>Bacteria</taxon>
        <taxon>Bacillati</taxon>
        <taxon>Actinomycetota</taxon>
        <taxon>Actinomycetes</taxon>
        <taxon>Micromonosporales</taxon>
        <taxon>Micromonosporaceae</taxon>
        <taxon>Virgisporangium</taxon>
    </lineage>
</organism>
<dbReference type="AlphaFoldDB" id="A0A8J3ZSB7"/>
<accession>A0A8J3ZSB7</accession>
<dbReference type="RefSeq" id="WP_239160126.1">
    <property type="nucleotide sequence ID" value="NZ_BOPH01000026.1"/>
</dbReference>
<dbReference type="InterPro" id="IPR006521">
    <property type="entry name" value="Tail_protein_I"/>
</dbReference>
<dbReference type="Pfam" id="PF09684">
    <property type="entry name" value="Tail_P2_I"/>
    <property type="match status" value="1"/>
</dbReference>
<proteinExistence type="predicted"/>
<dbReference type="Proteomes" id="UP000635606">
    <property type="component" value="Unassembled WGS sequence"/>
</dbReference>
<evidence type="ECO:0008006" key="3">
    <source>
        <dbReference type="Google" id="ProtNLM"/>
    </source>
</evidence>
<reference evidence="1" key="1">
    <citation type="submission" date="2021-01" db="EMBL/GenBank/DDBJ databases">
        <title>Whole genome shotgun sequence of Virgisporangium ochraceum NBRC 16418.</title>
        <authorList>
            <person name="Komaki H."/>
            <person name="Tamura T."/>
        </authorList>
    </citation>
    <scope>NUCLEOTIDE SEQUENCE</scope>
    <source>
        <strain evidence="1">NBRC 16418</strain>
    </source>
</reference>
<sequence>MNGWLVRQLPRVMAEDLVLRGFVTALEEVATTVRDRVDSVEHHLDTGLAAPEMLEYLARWLGVELEPTDPPEYKRALVREVGRLLGWRGTRYGVESLLEAATGSRVTVTDTGGVYGGDDPVPPSDLKVVVQLDHTGHLSERQVHRILEAELPLGSQVELDIRFPGGKA</sequence>
<dbReference type="InterPro" id="IPR011748">
    <property type="entry name" value="Unchr_phage_tail-like"/>
</dbReference>
<name>A0A8J3ZSB7_9ACTN</name>
<keyword evidence="2" id="KW-1185">Reference proteome</keyword>
<evidence type="ECO:0000313" key="2">
    <source>
        <dbReference type="Proteomes" id="UP000635606"/>
    </source>
</evidence>
<dbReference type="EMBL" id="BOPH01000026">
    <property type="protein sequence ID" value="GIJ67470.1"/>
    <property type="molecule type" value="Genomic_DNA"/>
</dbReference>
<dbReference type="NCBIfam" id="TIGR02242">
    <property type="entry name" value="tail_TIGR02242"/>
    <property type="match status" value="1"/>
</dbReference>
<comment type="caution">
    <text evidence="1">The sequence shown here is derived from an EMBL/GenBank/DDBJ whole genome shotgun (WGS) entry which is preliminary data.</text>
</comment>
<evidence type="ECO:0000313" key="1">
    <source>
        <dbReference type="EMBL" id="GIJ67470.1"/>
    </source>
</evidence>
<protein>
    <recommendedName>
        <fullName evidence="3">Phage tail protein</fullName>
    </recommendedName>
</protein>
<gene>
    <name evidence="1" type="ORF">Voc01_023870</name>
</gene>